<dbReference type="Proteomes" id="UP000577891">
    <property type="component" value="Unassembled WGS sequence"/>
</dbReference>
<dbReference type="EMBL" id="JABEQE010000010">
    <property type="protein sequence ID" value="MBB2172838.1"/>
    <property type="molecule type" value="Genomic_DNA"/>
</dbReference>
<comment type="caution">
    <text evidence="1">The sequence shown here is derived from an EMBL/GenBank/DDBJ whole genome shotgun (WGS) entry which is preliminary data.</text>
</comment>
<reference evidence="1 2" key="1">
    <citation type="submission" date="2020-04" db="EMBL/GenBank/DDBJ databases">
        <title>Description of novel Gluconacetobacter.</title>
        <authorList>
            <person name="Sombolestani A."/>
        </authorList>
    </citation>
    <scope>NUCLEOTIDE SEQUENCE [LARGE SCALE GENOMIC DNA]</scope>
    <source>
        <strain evidence="1 2">LMG 27724</strain>
    </source>
</reference>
<organism evidence="1 2">
    <name type="scientific">Gluconacetobacter asukensis</name>
    <dbReference type="NCBI Taxonomy" id="1017181"/>
    <lineage>
        <taxon>Bacteria</taxon>
        <taxon>Pseudomonadati</taxon>
        <taxon>Pseudomonadota</taxon>
        <taxon>Alphaproteobacteria</taxon>
        <taxon>Acetobacterales</taxon>
        <taxon>Acetobacteraceae</taxon>
        <taxon>Gluconacetobacter</taxon>
    </lineage>
</organism>
<evidence type="ECO:0000313" key="2">
    <source>
        <dbReference type="Proteomes" id="UP000577891"/>
    </source>
</evidence>
<proteinExistence type="predicted"/>
<gene>
    <name evidence="1" type="ORF">HLH35_12035</name>
</gene>
<keyword evidence="2" id="KW-1185">Reference proteome</keyword>
<sequence>MMDEPTNYLVPAKLTDEQCDLLENALLEAEDKHDAYDKWIAISSALGMPVEASGLETVRWGPSYTMPGRPSLFASKRKAEHWATTPGRSIVAFVSKSDAAVQITARDAKIAELTAKLDTIAQETREACARICEQQREDFADPQYAGGEMGAFQERFACAECAKAIRHAGESS</sequence>
<dbReference type="AlphaFoldDB" id="A0A7W4J1L4"/>
<dbReference type="RefSeq" id="WP_182979365.1">
    <property type="nucleotide sequence ID" value="NZ_BAABGB010000005.1"/>
</dbReference>
<name>A0A7W4J1L4_9PROT</name>
<accession>A0A7W4J1L4</accession>
<protein>
    <submittedName>
        <fullName evidence="1">Uncharacterized protein</fullName>
    </submittedName>
</protein>
<evidence type="ECO:0000313" key="1">
    <source>
        <dbReference type="EMBL" id="MBB2172838.1"/>
    </source>
</evidence>